<evidence type="ECO:0000256" key="1">
    <source>
        <dbReference type="ARBA" id="ARBA00008418"/>
    </source>
</evidence>
<dbReference type="Pfam" id="PF02209">
    <property type="entry name" value="VHP"/>
    <property type="match status" value="1"/>
</dbReference>
<dbReference type="Gene3D" id="3.40.20.10">
    <property type="entry name" value="Severin"/>
    <property type="match status" value="5"/>
</dbReference>
<dbReference type="GO" id="GO:0008154">
    <property type="term" value="P:actin polymerization or depolymerization"/>
    <property type="evidence" value="ECO:0007669"/>
    <property type="project" value="TreeGrafter"/>
</dbReference>
<evidence type="ECO:0000313" key="6">
    <source>
        <dbReference type="Proteomes" id="UP000028760"/>
    </source>
</evidence>
<name>A0A087X4B1_POEFO</name>
<accession>A0A087X4B1</accession>
<keyword evidence="6" id="KW-1185">Reference proteome</keyword>
<proteinExistence type="inferred from homology"/>
<dbReference type="SMART" id="SM00262">
    <property type="entry name" value="GEL"/>
    <property type="match status" value="5"/>
</dbReference>
<reference evidence="5" key="3">
    <citation type="submission" date="2025-09" db="UniProtKB">
        <authorList>
            <consortium name="Ensembl"/>
        </authorList>
    </citation>
    <scope>IDENTIFICATION</scope>
</reference>
<dbReference type="SMART" id="SM00153">
    <property type="entry name" value="VHP"/>
    <property type="match status" value="1"/>
</dbReference>
<dbReference type="PANTHER" id="PTHR11977">
    <property type="entry name" value="VILLIN"/>
    <property type="match status" value="1"/>
</dbReference>
<dbReference type="GO" id="GO:0051016">
    <property type="term" value="P:barbed-end actin filament capping"/>
    <property type="evidence" value="ECO:0007669"/>
    <property type="project" value="TreeGrafter"/>
</dbReference>
<dbReference type="GO" id="GO:0015629">
    <property type="term" value="C:actin cytoskeleton"/>
    <property type="evidence" value="ECO:0007669"/>
    <property type="project" value="TreeGrafter"/>
</dbReference>
<feature type="compositionally biased region" description="Basic and acidic residues" evidence="3">
    <location>
        <begin position="547"/>
        <end position="564"/>
    </location>
</feature>
<dbReference type="InterPro" id="IPR007123">
    <property type="entry name" value="Gelsolin-like_dom"/>
</dbReference>
<dbReference type="GO" id="GO:0005546">
    <property type="term" value="F:phosphatidylinositol-4,5-bisphosphate binding"/>
    <property type="evidence" value="ECO:0007669"/>
    <property type="project" value="TreeGrafter"/>
</dbReference>
<feature type="region of interest" description="Disordered" evidence="3">
    <location>
        <begin position="410"/>
        <end position="439"/>
    </location>
</feature>
<reference evidence="6" key="1">
    <citation type="submission" date="2013-10" db="EMBL/GenBank/DDBJ databases">
        <authorList>
            <person name="Schartl M."/>
            <person name="Warren W."/>
        </authorList>
    </citation>
    <scope>NUCLEOTIDE SEQUENCE [LARGE SCALE GENOMIC DNA]</scope>
    <source>
        <strain evidence="6">female</strain>
    </source>
</reference>
<dbReference type="SUPFAM" id="SSF55753">
    <property type="entry name" value="Actin depolymerizing proteins"/>
    <property type="match status" value="5"/>
</dbReference>
<feature type="region of interest" description="Disordered" evidence="3">
    <location>
        <begin position="906"/>
        <end position="941"/>
    </location>
</feature>
<feature type="region of interest" description="Disordered" evidence="3">
    <location>
        <begin position="36"/>
        <end position="64"/>
    </location>
</feature>
<feature type="compositionally biased region" description="Basic and acidic residues" evidence="3">
    <location>
        <begin position="606"/>
        <end position="617"/>
    </location>
</feature>
<evidence type="ECO:0000259" key="4">
    <source>
        <dbReference type="PROSITE" id="PS51089"/>
    </source>
</evidence>
<keyword evidence="2" id="KW-0009">Actin-binding</keyword>
<dbReference type="InterPro" id="IPR003128">
    <property type="entry name" value="Villin_headpiece"/>
</dbReference>
<dbReference type="SUPFAM" id="SSF47050">
    <property type="entry name" value="VHP, Villin headpiece domain"/>
    <property type="match status" value="1"/>
</dbReference>
<feature type="compositionally biased region" description="Low complexity" evidence="3">
    <location>
        <begin position="924"/>
        <end position="934"/>
    </location>
</feature>
<dbReference type="GO" id="GO:0051015">
    <property type="term" value="F:actin filament binding"/>
    <property type="evidence" value="ECO:0007669"/>
    <property type="project" value="InterPro"/>
</dbReference>
<dbReference type="Proteomes" id="UP000028760">
    <property type="component" value="Unassembled WGS sequence"/>
</dbReference>
<organism evidence="5 6">
    <name type="scientific">Poecilia formosa</name>
    <name type="common">Amazon molly</name>
    <name type="synonym">Limia formosa</name>
    <dbReference type="NCBI Taxonomy" id="48698"/>
    <lineage>
        <taxon>Eukaryota</taxon>
        <taxon>Metazoa</taxon>
        <taxon>Chordata</taxon>
        <taxon>Craniata</taxon>
        <taxon>Vertebrata</taxon>
        <taxon>Euteleostomi</taxon>
        <taxon>Actinopterygii</taxon>
        <taxon>Neopterygii</taxon>
        <taxon>Teleostei</taxon>
        <taxon>Neoteleostei</taxon>
        <taxon>Acanthomorphata</taxon>
        <taxon>Ovalentaria</taxon>
        <taxon>Atherinomorphae</taxon>
        <taxon>Cyprinodontiformes</taxon>
        <taxon>Poeciliidae</taxon>
        <taxon>Poeciliinae</taxon>
        <taxon>Poecilia</taxon>
    </lineage>
</organism>
<evidence type="ECO:0000256" key="3">
    <source>
        <dbReference type="SAM" id="MobiDB-lite"/>
    </source>
</evidence>
<dbReference type="CDD" id="cd11289">
    <property type="entry name" value="gelsolin_S2_like"/>
    <property type="match status" value="1"/>
</dbReference>
<dbReference type="Gene3D" id="1.10.950.10">
    <property type="entry name" value="Villin headpiece domain"/>
    <property type="match status" value="1"/>
</dbReference>
<dbReference type="Pfam" id="PF00626">
    <property type="entry name" value="Gelsolin"/>
    <property type="match status" value="1"/>
</dbReference>
<feature type="compositionally biased region" description="Basic and acidic residues" evidence="3">
    <location>
        <begin position="906"/>
        <end position="921"/>
    </location>
</feature>
<dbReference type="PROSITE" id="PS51089">
    <property type="entry name" value="HP"/>
    <property type="match status" value="1"/>
</dbReference>
<feature type="region of interest" description="Disordered" evidence="3">
    <location>
        <begin position="202"/>
        <end position="236"/>
    </location>
</feature>
<evidence type="ECO:0000313" key="5">
    <source>
        <dbReference type="Ensembl" id="ENSPFOP00000000614.2"/>
    </source>
</evidence>
<dbReference type="GeneTree" id="ENSGT00940000166828"/>
<dbReference type="eggNOG" id="KOG0445">
    <property type="taxonomic scope" value="Eukaryota"/>
</dbReference>
<comment type="similarity">
    <text evidence="1">Belongs to the villin/gelsolin family.</text>
</comment>
<sequence>MEPRAERIARYKAERRRELAERYGDLEELPSKWVRRDGKELSNPATSARGGEFNSDDLGERVNGRTRDVTNGVKADAPAEPNYLALPLYRQYNGCCSSVKDKDVAKYSKKVVELATVSDYRQMQTCRHDLVGCSVSQTSLTGEQKRLSCKYRRTTDLPNLSQNCQDSANVPSEDGLLVHPGPDASQLHTRVSVGQLRSSLLQQTEGSAVETSGPDPGHTTSSLDLAAGPEGGRRRGRRYLQGSAVGRKTSERFRTQPITANEMEESTGPELKLYQQISSWLLDADENDKKADVKTDDRAKMSVAAKMSLFRELEKSAASDSSALLKPRSANSLPERRARRNNDLRFLTQPITCEEMVSMRASCIKFVAYFVVLCRAPPAAEVPSGQSESVEVGDESCRMSMREKLALFNRLSVPEKNGSGPADGPSERRKQKGARYRTQPITVDEVSLLQKGPIQLPAFSLSPNLYDRQQASSVNLKPSEMRLTQPKSELSEPEPAQRGLQDHNSEPCLKGILKKSRPDDSEGSGTDGQELPPLNQQNGEDCTDPEMFGRTEGPERPEPHRDTSVRVAPWRQRARNRRETPIQLPSDLDSQITSSVGNGTQGEEQSVERLEEEDKPKQKALVSVGVCSANPQETPESPRGKVRNRHAFMSLQTIKTNNLYLLCWSNTPMLHVEPVFASVFAINTPQYIMCFNQSKEAEPELQMEEGEESKTEQQSNKQEAEMNIERSEFYSSGFDSAASPETVLHIDPPHEETPADGLKISGGLPPPPAGGPTPCGDVAATETDQDLAILCQSSTPILISEKYKEVWSTIIFTHETRPKPLDKDSHHKILKLYGNCYDLKLNQTNFGYLVENSEVLLLVAFVCRLSSAVTEHRRAVRPSRRTQGSRNPLRALAAREDIRQDYMGERDNSAAEERDQAEKNCKNSSSPDSHPATSSEKEMSKSFPPFSNLMLIHIKGRRQVQVRVVEPSVRSLNSGDCFLLVDPNHCILWSGEFANKEERAKALELAAFIQSRRELGCRASQVVHLEEGLNTDGPEAADFWSLLGGRKQYRAAGAPEEDELFEQGVVESNCVYSLMEDRLVPHEQAWASIPSTALLDSSEVLVFDFGSEVYLWHGRDVSPSRRNVALQLTHQVWVGEYDYCNCRVNPLDPTQCNPSVQPRGEGRPSWALLAVVTEDNETALFREKFLSPMCGSDDAAEVDSEGNAMQSLPVEPPSSDVLTPCDIKALASGGLLEGDASVRTVLSGVDVHRGRGVITLEEGRAMELRTVSVDTWHVLEFDDSEIQVESTGQLHEGDSYVIRWTYSITAFDNRSSQDECGNVSKPQENTAFFLWRGRHSSVSGRDTAAFLSIGMNNQEDSQLVVPQGKEPPCFLQLFQGGLVIHKGKREEPTSTAGGTADWRLFCVRGELPEEALLLEGDCCCSSLRSRGSFVLLNSQQGVLYLWTGCKAHSSTREVSKRAVERLIEMSPSELGLCRSNPVTVHFVEEGSEPSDFWTALGQMDRKAYDCMLQDPGKYNFTPRLFHLSASSGRFEAEELRSPIRLPGVVMAMPFVQESLYSVPQPALFLLDNRLEVYLWQRGQPEQTGSSAAAWSLWHSERKCAMQTVLQYCKEINPRRPPQAYLIFEGSEPLTFTNVFPRWERNHGPLTQRDSGEVKLTLVQDALAQLMKAQYPVEELLQSPLPAGVDPQHLEVYLSDQDFQKLTSTLLLFQAVLEMKRDEYASLPSWEQTDLKKSKGLF</sequence>
<feature type="region of interest" description="Disordered" evidence="3">
    <location>
        <begin position="473"/>
        <end position="620"/>
    </location>
</feature>
<dbReference type="InterPro" id="IPR029006">
    <property type="entry name" value="ADF-H/Gelsolin-like_dom_sf"/>
</dbReference>
<reference evidence="5" key="2">
    <citation type="submission" date="2025-08" db="UniProtKB">
        <authorList>
            <consortium name="Ensembl"/>
        </authorList>
    </citation>
    <scope>IDENTIFICATION</scope>
</reference>
<protein>
    <submittedName>
        <fullName evidence="5">Supervillin c</fullName>
    </submittedName>
</protein>
<dbReference type="GO" id="GO:0051014">
    <property type="term" value="P:actin filament severing"/>
    <property type="evidence" value="ECO:0007669"/>
    <property type="project" value="TreeGrafter"/>
</dbReference>
<dbReference type="GO" id="GO:0005737">
    <property type="term" value="C:cytoplasm"/>
    <property type="evidence" value="ECO:0007669"/>
    <property type="project" value="TreeGrafter"/>
</dbReference>
<evidence type="ECO:0000256" key="2">
    <source>
        <dbReference type="ARBA" id="ARBA00023203"/>
    </source>
</evidence>
<dbReference type="OMA" id="TIACTPM"/>
<feature type="region of interest" description="Disordered" evidence="3">
    <location>
        <begin position="698"/>
        <end position="720"/>
    </location>
</feature>
<dbReference type="InterPro" id="IPR007122">
    <property type="entry name" value="Villin/Gelsolin"/>
</dbReference>
<dbReference type="Ensembl" id="ENSPFOT00000000615.2">
    <property type="protein sequence ID" value="ENSPFOP00000000614.2"/>
    <property type="gene ID" value="ENSPFOG00000000597.2"/>
</dbReference>
<feature type="region of interest" description="Disordered" evidence="3">
    <location>
        <begin position="746"/>
        <end position="772"/>
    </location>
</feature>
<dbReference type="EMBL" id="AYCK01023995">
    <property type="status" value="NOT_ANNOTATED_CDS"/>
    <property type="molecule type" value="Genomic_DNA"/>
</dbReference>
<dbReference type="InterPro" id="IPR036886">
    <property type="entry name" value="Villin_headpiece_dom_sf"/>
</dbReference>
<feature type="domain" description="HP" evidence="4">
    <location>
        <begin position="1664"/>
        <end position="1737"/>
    </location>
</feature>
<feature type="compositionally biased region" description="Polar residues" evidence="3">
    <location>
        <begin position="588"/>
        <end position="604"/>
    </location>
</feature>
<dbReference type="PANTHER" id="PTHR11977:SF119">
    <property type="entry name" value="SUPERVILLIN ISOFORM X1"/>
    <property type="match status" value="1"/>
</dbReference>